<evidence type="ECO:0000313" key="1">
    <source>
        <dbReference type="EMBL" id="KAF9597128.1"/>
    </source>
</evidence>
<keyword evidence="2" id="KW-1185">Reference proteome</keyword>
<evidence type="ECO:0000313" key="2">
    <source>
        <dbReference type="Proteomes" id="UP000631114"/>
    </source>
</evidence>
<accession>A0A835LIS2</accession>
<dbReference type="Proteomes" id="UP000631114">
    <property type="component" value="Unassembled WGS sequence"/>
</dbReference>
<reference evidence="1 2" key="1">
    <citation type="submission" date="2020-10" db="EMBL/GenBank/DDBJ databases">
        <title>The Coptis chinensis genome and diversification of protoberbering-type alkaloids.</title>
        <authorList>
            <person name="Wang B."/>
            <person name="Shu S."/>
            <person name="Song C."/>
            <person name="Liu Y."/>
        </authorList>
    </citation>
    <scope>NUCLEOTIDE SEQUENCE [LARGE SCALE GENOMIC DNA]</scope>
    <source>
        <strain evidence="1">HL-2020</strain>
        <tissue evidence="1">Leaf</tissue>
    </source>
</reference>
<organism evidence="1 2">
    <name type="scientific">Coptis chinensis</name>
    <dbReference type="NCBI Taxonomy" id="261450"/>
    <lineage>
        <taxon>Eukaryota</taxon>
        <taxon>Viridiplantae</taxon>
        <taxon>Streptophyta</taxon>
        <taxon>Embryophyta</taxon>
        <taxon>Tracheophyta</taxon>
        <taxon>Spermatophyta</taxon>
        <taxon>Magnoliopsida</taxon>
        <taxon>Ranunculales</taxon>
        <taxon>Ranunculaceae</taxon>
        <taxon>Coptidoideae</taxon>
        <taxon>Coptis</taxon>
    </lineage>
</organism>
<comment type="caution">
    <text evidence="1">The sequence shown here is derived from an EMBL/GenBank/DDBJ whole genome shotgun (WGS) entry which is preliminary data.</text>
</comment>
<dbReference type="EMBL" id="JADFTS010000007">
    <property type="protein sequence ID" value="KAF9597128.1"/>
    <property type="molecule type" value="Genomic_DNA"/>
</dbReference>
<protein>
    <submittedName>
        <fullName evidence="1">Uncharacterized protein</fullName>
    </submittedName>
</protein>
<proteinExistence type="predicted"/>
<sequence>MGKAVALSTAEELSTAGAKVFAAGVKEKLSTAEGNTASRGAAESVNEQITSVNLSLEGDSEKPTLDGVKENSYNEGAKVLTAIAKTKNGYDQVGGRTEKSVVKNVLGPQATGEVADAAWSEIEASLEELGVARGKENLADNGAKVSVAAAPLFSKVAGMPTSLLQKETPSILAPTFRSNLEEAVGLQVVNTPPAKARIRQSKYFIEEIKTAEGTILHDQGLIKEYMVQAYKVKFEAISVLRNQELLNLIPHAVTEQQNDMLIAIPSGREITDTVMGMDPQSSLGPDGF</sequence>
<name>A0A835LIS2_9MAGN</name>
<gene>
    <name evidence="1" type="ORF">IFM89_015957</name>
</gene>
<dbReference type="AlphaFoldDB" id="A0A835LIS2"/>